<name>A0A9D9IHJ2_9BACT</name>
<dbReference type="Proteomes" id="UP000823604">
    <property type="component" value="Unassembled WGS sequence"/>
</dbReference>
<sequence length="303" mass="32871">MKKPTKELKIGLMVVLTIVVAYFAINYLRDKDIFNKENEYRIVYDEVDGLKTSASIYIRGYKAGTVERVEFSPETEDFYVICSVDKRFRIPEDSRFEIYSSDLMGGKSIRVLEGISENYAVSGSVLEGGVAADMMGALMEKLPGVLDNVNSTLDTLSAAINSVHRMLDDNAGDVRAIVASLVSAAAGIDGMVEEAGELIPDLRIFVDNMKSLSACLESGKEDISGIISDLSEVSSQLKDAGLGQIASSLSSILSSLENGEGSVGKLLYDDSLYARVDSLVADVDSLVNAIKENPKKYIRISVF</sequence>
<proteinExistence type="predicted"/>
<evidence type="ECO:0000313" key="4">
    <source>
        <dbReference type="Proteomes" id="UP000823604"/>
    </source>
</evidence>
<accession>A0A9D9IHJ2</accession>
<feature type="domain" description="Mce/MlaD" evidence="2">
    <location>
        <begin position="38"/>
        <end position="112"/>
    </location>
</feature>
<dbReference type="Pfam" id="PF02470">
    <property type="entry name" value="MlaD"/>
    <property type="match status" value="1"/>
</dbReference>
<evidence type="ECO:0000313" key="3">
    <source>
        <dbReference type="EMBL" id="MBO8472889.1"/>
    </source>
</evidence>
<dbReference type="AlphaFoldDB" id="A0A9D9IHJ2"/>
<dbReference type="PANTHER" id="PTHR33371">
    <property type="entry name" value="INTERMEMBRANE PHOSPHOLIPID TRANSPORT SYSTEM BINDING PROTEIN MLAD-RELATED"/>
    <property type="match status" value="1"/>
</dbReference>
<evidence type="ECO:0000259" key="2">
    <source>
        <dbReference type="Pfam" id="PF02470"/>
    </source>
</evidence>
<comment type="caution">
    <text evidence="3">The sequence shown here is derived from an EMBL/GenBank/DDBJ whole genome shotgun (WGS) entry which is preliminary data.</text>
</comment>
<reference evidence="3" key="1">
    <citation type="submission" date="2020-10" db="EMBL/GenBank/DDBJ databases">
        <authorList>
            <person name="Gilroy R."/>
        </authorList>
    </citation>
    <scope>NUCLEOTIDE SEQUENCE</scope>
    <source>
        <strain evidence="3">B1-8020</strain>
    </source>
</reference>
<organism evidence="3 4">
    <name type="scientific">Candidatus Merdivivens pullicola</name>
    <dbReference type="NCBI Taxonomy" id="2840872"/>
    <lineage>
        <taxon>Bacteria</taxon>
        <taxon>Pseudomonadati</taxon>
        <taxon>Bacteroidota</taxon>
        <taxon>Bacteroidia</taxon>
        <taxon>Bacteroidales</taxon>
        <taxon>Muribaculaceae</taxon>
        <taxon>Muribaculaceae incertae sedis</taxon>
        <taxon>Candidatus Merdivivens</taxon>
    </lineage>
</organism>
<dbReference type="InterPro" id="IPR052336">
    <property type="entry name" value="MlaD_Phospholipid_Transporter"/>
</dbReference>
<dbReference type="InterPro" id="IPR003399">
    <property type="entry name" value="Mce/MlaD"/>
</dbReference>
<keyword evidence="1" id="KW-1133">Transmembrane helix</keyword>
<keyword evidence="1" id="KW-0812">Transmembrane</keyword>
<reference evidence="3" key="2">
    <citation type="journal article" date="2021" name="PeerJ">
        <title>Extensive microbial diversity within the chicken gut microbiome revealed by metagenomics and culture.</title>
        <authorList>
            <person name="Gilroy R."/>
            <person name="Ravi A."/>
            <person name="Getino M."/>
            <person name="Pursley I."/>
            <person name="Horton D.L."/>
            <person name="Alikhan N.F."/>
            <person name="Baker D."/>
            <person name="Gharbi K."/>
            <person name="Hall N."/>
            <person name="Watson M."/>
            <person name="Adriaenssens E.M."/>
            <person name="Foster-Nyarko E."/>
            <person name="Jarju S."/>
            <person name="Secka A."/>
            <person name="Antonio M."/>
            <person name="Oren A."/>
            <person name="Chaudhuri R.R."/>
            <person name="La Ragione R."/>
            <person name="Hildebrand F."/>
            <person name="Pallen M.J."/>
        </authorList>
    </citation>
    <scope>NUCLEOTIDE SEQUENCE</scope>
    <source>
        <strain evidence="3">B1-8020</strain>
    </source>
</reference>
<evidence type="ECO:0000256" key="1">
    <source>
        <dbReference type="SAM" id="Phobius"/>
    </source>
</evidence>
<gene>
    <name evidence="3" type="ORF">IAB81_04600</name>
</gene>
<keyword evidence="1" id="KW-0472">Membrane</keyword>
<dbReference type="EMBL" id="JADIMA010000040">
    <property type="protein sequence ID" value="MBO8472889.1"/>
    <property type="molecule type" value="Genomic_DNA"/>
</dbReference>
<dbReference type="PANTHER" id="PTHR33371:SF4">
    <property type="entry name" value="INTERMEMBRANE PHOSPHOLIPID TRANSPORT SYSTEM BINDING PROTEIN MLAD"/>
    <property type="match status" value="1"/>
</dbReference>
<protein>
    <submittedName>
        <fullName evidence="3">MCE family protein</fullName>
    </submittedName>
</protein>
<feature type="transmembrane region" description="Helical" evidence="1">
    <location>
        <begin position="12"/>
        <end position="28"/>
    </location>
</feature>